<feature type="compositionally biased region" description="Basic and acidic residues" evidence="1">
    <location>
        <begin position="149"/>
        <end position="158"/>
    </location>
</feature>
<proteinExistence type="predicted"/>
<sequence length="158" mass="19081">MSKHIDQKRRSKHEEGLNRKASKRIPWKSRMDVKTFLMRWARDKIGGGNDSRLIHDSNQNRESRWYYKKFTPFIDIMKEVYPDFYELCLQKCEGNISNISKRLADRHYVMYNVQKKDPKTGKLIIEGRDITKEHPDNHMSNPQVQQGHIDYEQWRDKQ</sequence>
<evidence type="ECO:0000256" key="1">
    <source>
        <dbReference type="SAM" id="MobiDB-lite"/>
    </source>
</evidence>
<name>A0A6J5LDY9_9CAUD</name>
<organism evidence="2">
    <name type="scientific">uncultured Caudovirales phage</name>
    <dbReference type="NCBI Taxonomy" id="2100421"/>
    <lineage>
        <taxon>Viruses</taxon>
        <taxon>Duplodnaviria</taxon>
        <taxon>Heunggongvirae</taxon>
        <taxon>Uroviricota</taxon>
        <taxon>Caudoviricetes</taxon>
        <taxon>Peduoviridae</taxon>
        <taxon>Maltschvirus</taxon>
        <taxon>Maltschvirus maltsch</taxon>
    </lineage>
</organism>
<feature type="region of interest" description="Disordered" evidence="1">
    <location>
        <begin position="1"/>
        <end position="21"/>
    </location>
</feature>
<accession>A0A6J5LDY9</accession>
<protein>
    <submittedName>
        <fullName evidence="2">Uncharacterized protein</fullName>
    </submittedName>
</protein>
<evidence type="ECO:0000313" key="2">
    <source>
        <dbReference type="EMBL" id="CAB4132205.1"/>
    </source>
</evidence>
<gene>
    <name evidence="2" type="ORF">UFOVP139_20</name>
</gene>
<dbReference type="EMBL" id="LR796259">
    <property type="protein sequence ID" value="CAB4132205.1"/>
    <property type="molecule type" value="Genomic_DNA"/>
</dbReference>
<feature type="region of interest" description="Disordered" evidence="1">
    <location>
        <begin position="132"/>
        <end position="158"/>
    </location>
</feature>
<reference evidence="2" key="1">
    <citation type="submission" date="2020-04" db="EMBL/GenBank/DDBJ databases">
        <authorList>
            <person name="Chiriac C."/>
            <person name="Salcher M."/>
            <person name="Ghai R."/>
            <person name="Kavagutti S V."/>
        </authorList>
    </citation>
    <scope>NUCLEOTIDE SEQUENCE</scope>
</reference>
<feature type="compositionally biased region" description="Basic residues" evidence="1">
    <location>
        <begin position="1"/>
        <end position="11"/>
    </location>
</feature>